<dbReference type="eggNOG" id="COG0438">
    <property type="taxonomic scope" value="Bacteria"/>
</dbReference>
<keyword evidence="3" id="KW-0328">Glycosyltransferase</keyword>
<dbReference type="SUPFAM" id="SSF53756">
    <property type="entry name" value="UDP-Glycosyltransferase/glycogen phosphorylase"/>
    <property type="match status" value="1"/>
</dbReference>
<reference evidence="3 4" key="1">
    <citation type="submission" date="2006-09" db="EMBL/GenBank/DDBJ databases">
        <authorList>
            <person name="Emerson D."/>
            <person name="Ferriera S."/>
            <person name="Johnson J."/>
            <person name="Kravitz S."/>
            <person name="Halpern A."/>
            <person name="Remington K."/>
            <person name="Beeson K."/>
            <person name="Tran B."/>
            <person name="Rogers Y.-H."/>
            <person name="Friedman R."/>
            <person name="Venter J.C."/>
        </authorList>
    </citation>
    <scope>NUCLEOTIDE SEQUENCE [LARGE SCALE GENOMIC DNA]</scope>
    <source>
        <strain evidence="3 4">PV-1</strain>
    </source>
</reference>
<dbReference type="Proteomes" id="UP000005297">
    <property type="component" value="Unassembled WGS sequence"/>
</dbReference>
<proteinExistence type="predicted"/>
<dbReference type="EMBL" id="AATS01000012">
    <property type="protein sequence ID" value="EAU54060.1"/>
    <property type="molecule type" value="Genomic_DNA"/>
</dbReference>
<dbReference type="AlphaFoldDB" id="Q0EXZ2"/>
<dbReference type="HOGENOM" id="CLU_009583_27_1_0"/>
<dbReference type="PANTHER" id="PTHR46401">
    <property type="entry name" value="GLYCOSYLTRANSFERASE WBBK-RELATED"/>
    <property type="match status" value="1"/>
</dbReference>
<organism evidence="3 4">
    <name type="scientific">Mariprofundus ferrooxydans PV-1</name>
    <dbReference type="NCBI Taxonomy" id="314345"/>
    <lineage>
        <taxon>Bacteria</taxon>
        <taxon>Pseudomonadati</taxon>
        <taxon>Pseudomonadota</taxon>
        <taxon>Candidatius Mariprofundia</taxon>
        <taxon>Mariprofundales</taxon>
        <taxon>Mariprofundaceae</taxon>
        <taxon>Mariprofundus</taxon>
    </lineage>
</organism>
<protein>
    <submittedName>
        <fullName evidence="3">Mannosyltransferase</fullName>
    </submittedName>
</protein>
<dbReference type="CDD" id="cd03809">
    <property type="entry name" value="GT4_MtfB-like"/>
    <property type="match status" value="1"/>
</dbReference>
<dbReference type="GO" id="GO:0016757">
    <property type="term" value="F:glycosyltransferase activity"/>
    <property type="evidence" value="ECO:0007669"/>
    <property type="project" value="UniProtKB-KW"/>
</dbReference>
<sequence length="374" mass="41098">MSKRQLFVCLIETAPAGHHGSMARYAELLESALNDTAGEVRVKRVNLALSQHALSRVPARFRMWAHHGWIMLGALFRLRRTKADVYHLLDGSHGYVARFLPAGRTVVTAHDIIPLLQMRRLLGGDPPGRGGRVVVNAGIRGLQCSSMVVCDSTSTLNDLCTHAGIRAEKMSVVFPALSDEVTASAKALPDWHERRYREGAYILHLGHNGFYKNRAGTVRIFSMIYAAEPAMRLKLAGPPLDAGLTMLVEELGLSGRVECIPNPEDGEVADLYRHAALLLFPSVYEGFGWPPLEAMAFGCPVVCSSEGSLSEVAADAALTAVVEDERELADHCLNILQNDAVAEEMVGRGFKRIRHFHPQQMAEKLIEIYRKVGS</sequence>
<dbReference type="RefSeq" id="WP_009850397.1">
    <property type="nucleotide sequence ID" value="NZ_DS022295.1"/>
</dbReference>
<dbReference type="STRING" id="314344.AL013_00600"/>
<evidence type="ECO:0000313" key="3">
    <source>
        <dbReference type="EMBL" id="EAU54060.1"/>
    </source>
</evidence>
<dbReference type="PANTHER" id="PTHR46401:SF2">
    <property type="entry name" value="GLYCOSYLTRANSFERASE WBBK-RELATED"/>
    <property type="match status" value="1"/>
</dbReference>
<feature type="domain" description="Glycosyl transferase family 1" evidence="2">
    <location>
        <begin position="197"/>
        <end position="349"/>
    </location>
</feature>
<evidence type="ECO:0000313" key="4">
    <source>
        <dbReference type="Proteomes" id="UP000005297"/>
    </source>
</evidence>
<evidence type="ECO:0000259" key="2">
    <source>
        <dbReference type="Pfam" id="PF00534"/>
    </source>
</evidence>
<dbReference type="InterPro" id="IPR001296">
    <property type="entry name" value="Glyco_trans_1"/>
</dbReference>
<comment type="caution">
    <text evidence="3">The sequence shown here is derived from an EMBL/GenBank/DDBJ whole genome shotgun (WGS) entry which is preliminary data.</text>
</comment>
<dbReference type="Gene3D" id="3.40.50.2000">
    <property type="entry name" value="Glycogen Phosphorylase B"/>
    <property type="match status" value="2"/>
</dbReference>
<dbReference type="OrthoDB" id="9764577at2"/>
<dbReference type="Pfam" id="PF00534">
    <property type="entry name" value="Glycos_transf_1"/>
    <property type="match status" value="1"/>
</dbReference>
<accession>Q0EXZ2</accession>
<dbReference type="InParanoid" id="Q0EXZ2"/>
<keyword evidence="4" id="KW-1185">Reference proteome</keyword>
<name>Q0EXZ2_9PROT</name>
<keyword evidence="1 3" id="KW-0808">Transferase</keyword>
<gene>
    <name evidence="3" type="ORF">SPV1_00482</name>
</gene>
<evidence type="ECO:0000256" key="1">
    <source>
        <dbReference type="ARBA" id="ARBA00022679"/>
    </source>
</evidence>
<dbReference type="GO" id="GO:0009103">
    <property type="term" value="P:lipopolysaccharide biosynthetic process"/>
    <property type="evidence" value="ECO:0007669"/>
    <property type="project" value="TreeGrafter"/>
</dbReference>